<keyword evidence="6 9" id="KW-1133">Transmembrane helix</keyword>
<feature type="transmembrane region" description="Helical" evidence="9">
    <location>
        <begin position="71"/>
        <end position="94"/>
    </location>
</feature>
<dbReference type="RefSeq" id="XP_004344966.2">
    <property type="nucleotide sequence ID" value="XM_004344916.2"/>
</dbReference>
<evidence type="ECO:0000256" key="7">
    <source>
        <dbReference type="ARBA" id="ARBA00023136"/>
    </source>
</evidence>
<sequence>MSSNRTVRLSITLSLTLSFFVVELVVGNMTNSVALIADSFHMLSDVLSLLVGLFAIRIAKHTLSSKNTFGWVRAEVLGALINGVFLIALCFSIFVDSITRFFSPEEIEDPRLVLYVGSAGLFINLIGMMLFHNHAGHGHSHGGGSEVAPPTETTSSTELQAGIFNSRQVTEVPVVADDGHGHAHGHGHGHAAAASAPSGGHGHSHGGSLNMRGVFLHIAADALGSVAVVISALVFEFADFDGKVYIDPALSLFIACLLLSHSIPLVKQSSMILLQSVPSTVNVETIKSSLVQLAGVVDVHELHVWELSEGNLIATVHITSDAEDSLAIVSQIKGFFHRFGIHSTTVQLEHVQNSYAVDDEKACLLDCSAADGVDDCSANTCCTNDNAVKARRTLRFPITTSTGV</sequence>
<comment type="subcellular location">
    <subcellularLocation>
        <location evidence="1">Membrane</location>
        <topology evidence="1">Multi-pass membrane protein</topology>
    </subcellularLocation>
</comment>
<dbReference type="Gene3D" id="1.20.1510.10">
    <property type="entry name" value="Cation efflux protein transmembrane domain"/>
    <property type="match status" value="1"/>
</dbReference>
<evidence type="ECO:0000313" key="12">
    <source>
        <dbReference type="EMBL" id="KJE95806.1"/>
    </source>
</evidence>
<keyword evidence="13" id="KW-1185">Reference proteome</keyword>
<feature type="region of interest" description="Disordered" evidence="8">
    <location>
        <begin position="177"/>
        <end position="205"/>
    </location>
</feature>
<keyword evidence="5" id="KW-0862">Zinc</keyword>
<dbReference type="InterPro" id="IPR027470">
    <property type="entry name" value="Cation_efflux_CTD"/>
</dbReference>
<dbReference type="GO" id="GO:0010312">
    <property type="term" value="P:detoxification of zinc ion"/>
    <property type="evidence" value="ECO:0007669"/>
    <property type="project" value="TreeGrafter"/>
</dbReference>
<evidence type="ECO:0000256" key="3">
    <source>
        <dbReference type="ARBA" id="ARBA00022448"/>
    </source>
</evidence>
<feature type="transmembrane region" description="Helical" evidence="9">
    <location>
        <begin position="244"/>
        <end position="266"/>
    </location>
</feature>
<evidence type="ECO:0000313" key="13">
    <source>
        <dbReference type="Proteomes" id="UP000008743"/>
    </source>
</evidence>
<dbReference type="PANTHER" id="PTHR45820:SF4">
    <property type="entry name" value="ZINC TRANSPORTER 63C, ISOFORM F"/>
    <property type="match status" value="1"/>
</dbReference>
<organism evidence="12 13">
    <name type="scientific">Capsaspora owczarzaki (strain ATCC 30864)</name>
    <dbReference type="NCBI Taxonomy" id="595528"/>
    <lineage>
        <taxon>Eukaryota</taxon>
        <taxon>Filasterea</taxon>
        <taxon>Capsaspora</taxon>
    </lineage>
</organism>
<name>A0A0D2UL33_CAPO3</name>
<dbReference type="GO" id="GO:0005385">
    <property type="term" value="F:zinc ion transmembrane transporter activity"/>
    <property type="evidence" value="ECO:0007669"/>
    <property type="project" value="TreeGrafter"/>
</dbReference>
<evidence type="ECO:0000256" key="4">
    <source>
        <dbReference type="ARBA" id="ARBA00022692"/>
    </source>
</evidence>
<feature type="transmembrane region" description="Helical" evidence="9">
    <location>
        <begin position="40"/>
        <end position="59"/>
    </location>
</feature>
<dbReference type="InterPro" id="IPR058533">
    <property type="entry name" value="Cation_efflux_TM"/>
</dbReference>
<dbReference type="GO" id="GO:0006882">
    <property type="term" value="P:intracellular zinc ion homeostasis"/>
    <property type="evidence" value="ECO:0007669"/>
    <property type="project" value="TreeGrafter"/>
</dbReference>
<dbReference type="SUPFAM" id="SSF161111">
    <property type="entry name" value="Cation efflux protein transmembrane domain-like"/>
    <property type="match status" value="1"/>
</dbReference>
<evidence type="ECO:0000256" key="1">
    <source>
        <dbReference type="ARBA" id="ARBA00004141"/>
    </source>
</evidence>
<keyword evidence="4 9" id="KW-0812">Transmembrane</keyword>
<dbReference type="Pfam" id="PF16916">
    <property type="entry name" value="ZT_dimer"/>
    <property type="match status" value="1"/>
</dbReference>
<evidence type="ECO:0000256" key="8">
    <source>
        <dbReference type="SAM" id="MobiDB-lite"/>
    </source>
</evidence>
<feature type="transmembrane region" description="Helical" evidence="9">
    <location>
        <begin position="114"/>
        <end position="131"/>
    </location>
</feature>
<accession>A0A0D2UL33</accession>
<dbReference type="Pfam" id="PF01545">
    <property type="entry name" value="Cation_efflux"/>
    <property type="match status" value="1"/>
</dbReference>
<evidence type="ECO:0000259" key="10">
    <source>
        <dbReference type="Pfam" id="PF01545"/>
    </source>
</evidence>
<dbReference type="InterPro" id="IPR027469">
    <property type="entry name" value="Cation_efflux_TMD_sf"/>
</dbReference>
<proteinExistence type="inferred from homology"/>
<reference evidence="13" key="1">
    <citation type="submission" date="2011-02" db="EMBL/GenBank/DDBJ databases">
        <title>The Genome Sequence of Capsaspora owczarzaki ATCC 30864.</title>
        <authorList>
            <person name="Russ C."/>
            <person name="Cuomo C."/>
            <person name="Burger G."/>
            <person name="Gray M.W."/>
            <person name="Holland P.W.H."/>
            <person name="King N."/>
            <person name="Lang F.B.F."/>
            <person name="Roger A.J."/>
            <person name="Ruiz-Trillo I."/>
            <person name="Young S.K."/>
            <person name="Zeng Q."/>
            <person name="Gargeya S."/>
            <person name="Alvarado L."/>
            <person name="Berlin A."/>
            <person name="Chapman S.B."/>
            <person name="Chen Z."/>
            <person name="Freedman E."/>
            <person name="Gellesch M."/>
            <person name="Goldberg J."/>
            <person name="Griggs A."/>
            <person name="Gujja S."/>
            <person name="Heilman E."/>
            <person name="Heiman D."/>
            <person name="Howarth C."/>
            <person name="Mehta T."/>
            <person name="Neiman D."/>
            <person name="Pearson M."/>
            <person name="Roberts A."/>
            <person name="Saif S."/>
            <person name="Shea T."/>
            <person name="Shenoy N."/>
            <person name="Sisk P."/>
            <person name="Stolte C."/>
            <person name="Sykes S."/>
            <person name="White J."/>
            <person name="Yandava C."/>
            <person name="Haas B."/>
            <person name="Nusbaum C."/>
            <person name="Birren B."/>
        </authorList>
    </citation>
    <scope>NUCLEOTIDE SEQUENCE</scope>
    <source>
        <strain evidence="13">ATCC 30864</strain>
    </source>
</reference>
<keyword evidence="7 9" id="KW-0472">Membrane</keyword>
<gene>
    <name evidence="12" type="ORF">CAOG_006217</name>
</gene>
<dbReference type="PhylomeDB" id="A0A0D2UL33"/>
<evidence type="ECO:0000256" key="6">
    <source>
        <dbReference type="ARBA" id="ARBA00022989"/>
    </source>
</evidence>
<comment type="similarity">
    <text evidence="2">Belongs to the cation diffusion facilitator (CDF) transporter (TC 2.A.4) family. SLC30A subfamily.</text>
</comment>
<dbReference type="PANTHER" id="PTHR45820">
    <property type="entry name" value="FI23527P1"/>
    <property type="match status" value="1"/>
</dbReference>
<dbReference type="FunCoup" id="A0A0D2UL33">
    <property type="interactions" value="96"/>
</dbReference>
<evidence type="ECO:0000256" key="5">
    <source>
        <dbReference type="ARBA" id="ARBA00022833"/>
    </source>
</evidence>
<dbReference type="Proteomes" id="UP000008743">
    <property type="component" value="Unassembled WGS sequence"/>
</dbReference>
<evidence type="ECO:0000259" key="11">
    <source>
        <dbReference type="Pfam" id="PF16916"/>
    </source>
</evidence>
<dbReference type="InParanoid" id="A0A0D2UL33"/>
<keyword evidence="3" id="KW-0813">Transport</keyword>
<evidence type="ECO:0000256" key="9">
    <source>
        <dbReference type="SAM" id="Phobius"/>
    </source>
</evidence>
<dbReference type="EMBL" id="KE346370">
    <property type="protein sequence ID" value="KJE95806.1"/>
    <property type="molecule type" value="Genomic_DNA"/>
</dbReference>
<dbReference type="STRING" id="595528.A0A0D2UL33"/>
<dbReference type="AlphaFoldDB" id="A0A0D2UL33"/>
<dbReference type="OrthoDB" id="9944568at2759"/>
<dbReference type="InterPro" id="IPR036837">
    <property type="entry name" value="Cation_efflux_CTD_sf"/>
</dbReference>
<dbReference type="NCBIfam" id="TIGR01297">
    <property type="entry name" value="CDF"/>
    <property type="match status" value="1"/>
</dbReference>
<dbReference type="GO" id="GO:0016020">
    <property type="term" value="C:membrane"/>
    <property type="evidence" value="ECO:0007669"/>
    <property type="project" value="UniProtKB-SubCell"/>
</dbReference>
<feature type="domain" description="Cation efflux protein transmembrane" evidence="10">
    <location>
        <begin position="11"/>
        <end position="274"/>
    </location>
</feature>
<protein>
    <submittedName>
        <fullName evidence="12">Cation efflux family protein</fullName>
    </submittedName>
</protein>
<dbReference type="SUPFAM" id="SSF160240">
    <property type="entry name" value="Cation efflux protein cytoplasmic domain-like"/>
    <property type="match status" value="1"/>
</dbReference>
<feature type="domain" description="Cation efflux protein cytoplasmic" evidence="11">
    <location>
        <begin position="278"/>
        <end position="350"/>
    </location>
</feature>
<feature type="transmembrane region" description="Helical" evidence="9">
    <location>
        <begin position="214"/>
        <end position="238"/>
    </location>
</feature>
<dbReference type="InterPro" id="IPR002524">
    <property type="entry name" value="Cation_efflux"/>
</dbReference>
<evidence type="ECO:0000256" key="2">
    <source>
        <dbReference type="ARBA" id="ARBA00008873"/>
    </source>
</evidence>